<evidence type="ECO:0000313" key="3">
    <source>
        <dbReference type="Proteomes" id="UP000054248"/>
    </source>
</evidence>
<organism evidence="2 3">
    <name type="scientific">Tulasnella calospora MUT 4182</name>
    <dbReference type="NCBI Taxonomy" id="1051891"/>
    <lineage>
        <taxon>Eukaryota</taxon>
        <taxon>Fungi</taxon>
        <taxon>Dikarya</taxon>
        <taxon>Basidiomycota</taxon>
        <taxon>Agaricomycotina</taxon>
        <taxon>Agaricomycetes</taxon>
        <taxon>Cantharellales</taxon>
        <taxon>Tulasnellaceae</taxon>
        <taxon>Tulasnella</taxon>
    </lineage>
</organism>
<dbReference type="Proteomes" id="UP000054248">
    <property type="component" value="Unassembled WGS sequence"/>
</dbReference>
<dbReference type="AlphaFoldDB" id="A0A0C3KMI4"/>
<dbReference type="HOGENOM" id="CLU_1147895_0_0_1"/>
<gene>
    <name evidence="2" type="ORF">M407DRAFT_27910</name>
</gene>
<feature type="region of interest" description="Disordered" evidence="1">
    <location>
        <begin position="1"/>
        <end position="80"/>
    </location>
</feature>
<proteinExistence type="predicted"/>
<accession>A0A0C3KMI4</accession>
<sequence>MAKIENFWTTSNDYDEPPAPAPPAPANLPPKPPTSDEPPKKESPPAPPPKTLVEFPALSLTKQTQQEETPPRKCTFTETAARPVPALFNAPQGGSRPLWKAAENVTDYFVGKRRTTKPAPRRQQVVDRGGAENPENNNNLDAPPPGAFPVNIAEVHAPESEDNEADIDAALKATPIVESLAYVYKQSDNFLSWQNAHQIGFEIAPEKAYSTAT</sequence>
<keyword evidence="3" id="KW-1185">Reference proteome</keyword>
<feature type="region of interest" description="Disordered" evidence="1">
    <location>
        <begin position="111"/>
        <end position="149"/>
    </location>
</feature>
<evidence type="ECO:0000313" key="2">
    <source>
        <dbReference type="EMBL" id="KIO22583.1"/>
    </source>
</evidence>
<dbReference type="EMBL" id="KN823106">
    <property type="protein sequence ID" value="KIO22583.1"/>
    <property type="molecule type" value="Genomic_DNA"/>
</dbReference>
<reference evidence="2 3" key="1">
    <citation type="submission" date="2014-04" db="EMBL/GenBank/DDBJ databases">
        <authorList>
            <consortium name="DOE Joint Genome Institute"/>
            <person name="Kuo A."/>
            <person name="Girlanda M."/>
            <person name="Perotto S."/>
            <person name="Kohler A."/>
            <person name="Nagy L.G."/>
            <person name="Floudas D."/>
            <person name="Copeland A."/>
            <person name="Barry K.W."/>
            <person name="Cichocki N."/>
            <person name="Veneault-Fourrey C."/>
            <person name="LaButti K."/>
            <person name="Lindquist E.A."/>
            <person name="Lipzen A."/>
            <person name="Lundell T."/>
            <person name="Morin E."/>
            <person name="Murat C."/>
            <person name="Sun H."/>
            <person name="Tunlid A."/>
            <person name="Henrissat B."/>
            <person name="Grigoriev I.V."/>
            <person name="Hibbett D.S."/>
            <person name="Martin F."/>
            <person name="Nordberg H.P."/>
            <person name="Cantor M.N."/>
            <person name="Hua S.X."/>
        </authorList>
    </citation>
    <scope>NUCLEOTIDE SEQUENCE [LARGE SCALE GENOMIC DNA]</scope>
    <source>
        <strain evidence="2 3">MUT 4182</strain>
    </source>
</reference>
<feature type="compositionally biased region" description="Pro residues" evidence="1">
    <location>
        <begin position="17"/>
        <end position="36"/>
    </location>
</feature>
<evidence type="ECO:0000256" key="1">
    <source>
        <dbReference type="SAM" id="MobiDB-lite"/>
    </source>
</evidence>
<protein>
    <submittedName>
        <fullName evidence="2">Uncharacterized protein</fullName>
    </submittedName>
</protein>
<reference evidence="3" key="2">
    <citation type="submission" date="2015-01" db="EMBL/GenBank/DDBJ databases">
        <title>Evolutionary Origins and Diversification of the Mycorrhizal Mutualists.</title>
        <authorList>
            <consortium name="DOE Joint Genome Institute"/>
            <consortium name="Mycorrhizal Genomics Consortium"/>
            <person name="Kohler A."/>
            <person name="Kuo A."/>
            <person name="Nagy L.G."/>
            <person name="Floudas D."/>
            <person name="Copeland A."/>
            <person name="Barry K.W."/>
            <person name="Cichocki N."/>
            <person name="Veneault-Fourrey C."/>
            <person name="LaButti K."/>
            <person name="Lindquist E.A."/>
            <person name="Lipzen A."/>
            <person name="Lundell T."/>
            <person name="Morin E."/>
            <person name="Murat C."/>
            <person name="Riley R."/>
            <person name="Ohm R."/>
            <person name="Sun H."/>
            <person name="Tunlid A."/>
            <person name="Henrissat B."/>
            <person name="Grigoriev I.V."/>
            <person name="Hibbett D.S."/>
            <person name="Martin F."/>
        </authorList>
    </citation>
    <scope>NUCLEOTIDE SEQUENCE [LARGE SCALE GENOMIC DNA]</scope>
    <source>
        <strain evidence="3">MUT 4182</strain>
    </source>
</reference>
<feature type="compositionally biased region" description="Basic residues" evidence="1">
    <location>
        <begin position="111"/>
        <end position="120"/>
    </location>
</feature>
<name>A0A0C3KMI4_9AGAM</name>